<dbReference type="InterPro" id="IPR008965">
    <property type="entry name" value="CBM2/CBM3_carb-bd_dom_sf"/>
</dbReference>
<dbReference type="InterPro" id="IPR003961">
    <property type="entry name" value="FN3_dom"/>
</dbReference>
<dbReference type="InterPro" id="IPR012291">
    <property type="entry name" value="CBM2_carb-bd_dom_sf"/>
</dbReference>
<dbReference type="PANTHER" id="PTHR43576:SF3">
    <property type="entry name" value="ALPHA-L-ARABINOFURANOSIDASE C"/>
    <property type="match status" value="1"/>
</dbReference>
<dbReference type="PROSITE" id="PS51173">
    <property type="entry name" value="CBM2"/>
    <property type="match status" value="1"/>
</dbReference>
<evidence type="ECO:0000256" key="1">
    <source>
        <dbReference type="ARBA" id="ARBA00022729"/>
    </source>
</evidence>
<evidence type="ECO:0000256" key="6">
    <source>
        <dbReference type="SAM" id="SignalP"/>
    </source>
</evidence>
<keyword evidence="3" id="KW-0326">Glycosidase</keyword>
<gene>
    <name evidence="9" type="ORF">GCM10010389_09210</name>
</gene>
<dbReference type="Gene3D" id="3.20.20.80">
    <property type="entry name" value="Glycosidases"/>
    <property type="match status" value="1"/>
</dbReference>
<dbReference type="GO" id="GO:0030247">
    <property type="term" value="F:polysaccharide binding"/>
    <property type="evidence" value="ECO:0007669"/>
    <property type="project" value="UniProtKB-UniRule"/>
</dbReference>
<proteinExistence type="predicted"/>
<feature type="domain" description="CBM2" evidence="8">
    <location>
        <begin position="585"/>
        <end position="698"/>
    </location>
</feature>
<evidence type="ECO:0000256" key="2">
    <source>
        <dbReference type="ARBA" id="ARBA00023277"/>
    </source>
</evidence>
<dbReference type="Gene3D" id="2.60.40.1180">
    <property type="entry name" value="Golgi alpha-mannosidase II"/>
    <property type="match status" value="1"/>
</dbReference>
<evidence type="ECO:0000256" key="4">
    <source>
        <dbReference type="ARBA" id="ARBA00023326"/>
    </source>
</evidence>
<accession>A0A918QWF7</accession>
<keyword evidence="3" id="KW-0378">Hydrolase</keyword>
<dbReference type="EMBL" id="BMWH01000002">
    <property type="protein sequence ID" value="GGZ73751.1"/>
    <property type="molecule type" value="Genomic_DNA"/>
</dbReference>
<dbReference type="SUPFAM" id="SSF49265">
    <property type="entry name" value="Fibronectin type III"/>
    <property type="match status" value="1"/>
</dbReference>
<dbReference type="InterPro" id="IPR013780">
    <property type="entry name" value="Glyco_hydro_b"/>
</dbReference>
<comment type="caution">
    <text evidence="9">The sequence shown here is derived from an EMBL/GenBank/DDBJ whole genome shotgun (WGS) entry which is preliminary data.</text>
</comment>
<feature type="signal peptide" evidence="6">
    <location>
        <begin position="1"/>
        <end position="39"/>
    </location>
</feature>
<dbReference type="PANTHER" id="PTHR43576">
    <property type="entry name" value="ALPHA-L-ARABINOFURANOSIDASE C-RELATED"/>
    <property type="match status" value="1"/>
</dbReference>
<dbReference type="InterPro" id="IPR036116">
    <property type="entry name" value="FN3_sf"/>
</dbReference>
<dbReference type="Proteomes" id="UP000623010">
    <property type="component" value="Unassembled WGS sequence"/>
</dbReference>
<keyword evidence="2" id="KW-0119">Carbohydrate metabolism</keyword>
<evidence type="ECO:0000256" key="5">
    <source>
        <dbReference type="SAM" id="MobiDB-lite"/>
    </source>
</evidence>
<dbReference type="AlphaFoldDB" id="A0A918QWF7"/>
<keyword evidence="10" id="KW-1185">Reference proteome</keyword>
<feature type="compositionally biased region" description="Polar residues" evidence="5">
    <location>
        <begin position="492"/>
        <end position="505"/>
    </location>
</feature>
<dbReference type="SMART" id="SM00060">
    <property type="entry name" value="FN3"/>
    <property type="match status" value="1"/>
</dbReference>
<feature type="chain" id="PRO_5038439144" evidence="6">
    <location>
        <begin position="40"/>
        <end position="699"/>
    </location>
</feature>
<reference evidence="9" key="1">
    <citation type="journal article" date="2014" name="Int. J. Syst. Evol. Microbiol.">
        <title>Complete genome sequence of Corynebacterium casei LMG S-19264T (=DSM 44701T), isolated from a smear-ripened cheese.</title>
        <authorList>
            <consortium name="US DOE Joint Genome Institute (JGI-PGF)"/>
            <person name="Walter F."/>
            <person name="Albersmeier A."/>
            <person name="Kalinowski J."/>
            <person name="Ruckert C."/>
        </authorList>
    </citation>
    <scope>NUCLEOTIDE SEQUENCE</scope>
    <source>
        <strain evidence="9">JCM 5016</strain>
    </source>
</reference>
<dbReference type="PROSITE" id="PS50853">
    <property type="entry name" value="FN3"/>
    <property type="match status" value="1"/>
</dbReference>
<dbReference type="Gene3D" id="2.60.40.290">
    <property type="match status" value="1"/>
</dbReference>
<dbReference type="GO" id="GO:0004553">
    <property type="term" value="F:hydrolase activity, hydrolyzing O-glycosyl compounds"/>
    <property type="evidence" value="ECO:0007669"/>
    <property type="project" value="InterPro"/>
</dbReference>
<dbReference type="GO" id="GO:0000272">
    <property type="term" value="P:polysaccharide catabolic process"/>
    <property type="evidence" value="ECO:0007669"/>
    <property type="project" value="UniProtKB-KW"/>
</dbReference>
<evidence type="ECO:0000313" key="9">
    <source>
        <dbReference type="EMBL" id="GGZ73751.1"/>
    </source>
</evidence>
<evidence type="ECO:0000313" key="10">
    <source>
        <dbReference type="Proteomes" id="UP000623010"/>
    </source>
</evidence>
<name>A0A918QWF7_9ACTN</name>
<dbReference type="Gene3D" id="2.60.40.10">
    <property type="entry name" value="Immunoglobulins"/>
    <property type="match status" value="1"/>
</dbReference>
<dbReference type="InterPro" id="IPR017853">
    <property type="entry name" value="GH"/>
</dbReference>
<evidence type="ECO:0000256" key="3">
    <source>
        <dbReference type="ARBA" id="ARBA00023295"/>
    </source>
</evidence>
<protein>
    <submittedName>
        <fullName evidence="9">Alpha-L-arabinofuranosidase</fullName>
    </submittedName>
</protein>
<dbReference type="InterPro" id="IPR001919">
    <property type="entry name" value="CBD2"/>
</dbReference>
<dbReference type="SUPFAM" id="SSF49384">
    <property type="entry name" value="Carbohydrate-binding domain"/>
    <property type="match status" value="1"/>
</dbReference>
<dbReference type="SMART" id="SM00637">
    <property type="entry name" value="CBD_II"/>
    <property type="match status" value="1"/>
</dbReference>
<dbReference type="InterPro" id="IPR013783">
    <property type="entry name" value="Ig-like_fold"/>
</dbReference>
<evidence type="ECO:0000259" key="7">
    <source>
        <dbReference type="PROSITE" id="PS50853"/>
    </source>
</evidence>
<feature type="domain" description="Fibronectin type-III" evidence="7">
    <location>
        <begin position="500"/>
        <end position="587"/>
    </location>
</feature>
<dbReference type="SUPFAM" id="SSF51445">
    <property type="entry name" value="(Trans)glycosidases"/>
    <property type="match status" value="1"/>
</dbReference>
<keyword evidence="1 6" id="KW-0732">Signal</keyword>
<dbReference type="Pfam" id="PF00553">
    <property type="entry name" value="CBM_2"/>
    <property type="match status" value="1"/>
</dbReference>
<dbReference type="CDD" id="cd00063">
    <property type="entry name" value="FN3"/>
    <property type="match status" value="1"/>
</dbReference>
<organism evidence="9 10">
    <name type="scientific">Streptomyces echinoruber</name>
    <dbReference type="NCBI Taxonomy" id="68898"/>
    <lineage>
        <taxon>Bacteria</taxon>
        <taxon>Bacillati</taxon>
        <taxon>Actinomycetota</taxon>
        <taxon>Actinomycetes</taxon>
        <taxon>Kitasatosporales</taxon>
        <taxon>Streptomycetaceae</taxon>
        <taxon>Streptomyces</taxon>
    </lineage>
</organism>
<evidence type="ECO:0000259" key="8">
    <source>
        <dbReference type="PROSITE" id="PS51173"/>
    </source>
</evidence>
<reference evidence="9" key="2">
    <citation type="submission" date="2020-09" db="EMBL/GenBank/DDBJ databases">
        <authorList>
            <person name="Sun Q."/>
            <person name="Ohkuma M."/>
        </authorList>
    </citation>
    <scope>NUCLEOTIDE SEQUENCE</scope>
    <source>
        <strain evidence="9">JCM 5016</strain>
    </source>
</reference>
<sequence>MPSRDRSARPHRHRRLAAVAATALAALAGVLPLSSRASAAAADATVTVNADAGLGVLGPAALGANAAIWDAHMNDPEVASLMKAAGVGALRYPGGSYADIYHWKDHSAPGGYVAPGTGFDDFMGTVKAAGAQPVIIANYGSGTPEEAADWVRYANVTRHYGAQYWEIGNEIYGNGHYGSGWENDTHADKSPKEYARQVKAYAAAMRAVDPTVRIGAVLTTPGNWPDGVIGSGDAGDWNHSVLAEVAHDIDFVSVHWYPGGSADDPAVDKVARLPGELREIRNLLDRYAGTDAARIGIAMTEVNASTGGTPFTTRPNGLFAADAMMTALENGVFTVDWWDTHNGAGTVSTVDGETDYGDMGMLSNATCSGSVCEPAANTPFAPYYGIKALAALGGAGDTMVASGSSSPRVSAHAVEQADGDLAVLLVNKDAGAAHTVDLDYAGFTPDRGAPAVLRWAPGDADLVPAPGTASSSRAVLPPSSLTVLTLHPQPDSGPSTQVGTPGTPRTTSVSDTSVDLSWPAATGKVVRYGVYEQSGTGLRLLAESTGTSVTVPNLPPGSVHTVNVLATDAAGRLSRPSAPLTFTTGSPRRSTCAVEYRVTAGWGNGFVAAVTLTNLGPDPVDGWSLDFDWPDAGQSVTGAWNAEVTDDDGHVHATGADGNTRLAADGASTVSFGFTGANDGPNPAPTVFRINGTVCTTRS</sequence>
<keyword evidence="4" id="KW-0624">Polysaccharide degradation</keyword>
<dbReference type="Pfam" id="PF00041">
    <property type="entry name" value="fn3"/>
    <property type="match status" value="1"/>
</dbReference>
<feature type="region of interest" description="Disordered" evidence="5">
    <location>
        <begin position="486"/>
        <end position="512"/>
    </location>
</feature>